<evidence type="ECO:0000313" key="5">
    <source>
        <dbReference type="Proteomes" id="UP000603234"/>
    </source>
</evidence>
<evidence type="ECO:0000259" key="3">
    <source>
        <dbReference type="Pfam" id="PF03358"/>
    </source>
</evidence>
<protein>
    <submittedName>
        <fullName evidence="4">Flavodoxin family protein</fullName>
    </submittedName>
</protein>
<comment type="caution">
    <text evidence="4">The sequence shown here is derived from an EMBL/GenBank/DDBJ whole genome shotgun (WGS) entry which is preliminary data.</text>
</comment>
<dbReference type="SUPFAM" id="SSF52218">
    <property type="entry name" value="Flavoproteins"/>
    <property type="match status" value="1"/>
</dbReference>
<reference evidence="4 5" key="1">
    <citation type="journal article" date="2020" name="mSystems">
        <title>Defining Genomic and Predicted Metabolic Features of the Acetobacterium Genus.</title>
        <authorList>
            <person name="Ross D.E."/>
            <person name="Marshall C.W."/>
            <person name="Gulliver D."/>
            <person name="May H.D."/>
            <person name="Norman R.S."/>
        </authorList>
    </citation>
    <scope>NUCLEOTIDE SEQUENCE [LARGE SCALE GENOMIC DNA]</scope>
    <source>
        <strain evidence="4 5">DSM 8238</strain>
    </source>
</reference>
<name>A0ABR6WRZ7_9FIRM</name>
<dbReference type="RefSeq" id="WP_186841222.1">
    <property type="nucleotide sequence ID" value="NZ_WJBC01000002.1"/>
</dbReference>
<dbReference type="InterPro" id="IPR005025">
    <property type="entry name" value="FMN_Rdtase-like_dom"/>
</dbReference>
<dbReference type="InterPro" id="IPR051796">
    <property type="entry name" value="ISF_SsuE-like"/>
</dbReference>
<gene>
    <name evidence="4" type="ORF">GH808_02490</name>
</gene>
<dbReference type="Pfam" id="PF03358">
    <property type="entry name" value="FMN_red"/>
    <property type="match status" value="1"/>
</dbReference>
<evidence type="ECO:0000256" key="2">
    <source>
        <dbReference type="ARBA" id="ARBA00022643"/>
    </source>
</evidence>
<accession>A0ABR6WRZ7</accession>
<dbReference type="PANTHER" id="PTHR43278:SF2">
    <property type="entry name" value="IRON-SULFUR FLAVOPROTEIN"/>
    <property type="match status" value="1"/>
</dbReference>
<proteinExistence type="predicted"/>
<feature type="domain" description="NADPH-dependent FMN reductase-like" evidence="3">
    <location>
        <begin position="1"/>
        <end position="129"/>
    </location>
</feature>
<evidence type="ECO:0000313" key="4">
    <source>
        <dbReference type="EMBL" id="MBC3803312.1"/>
    </source>
</evidence>
<dbReference type="InterPro" id="IPR029039">
    <property type="entry name" value="Flavoprotein-like_sf"/>
</dbReference>
<keyword evidence="2" id="KW-0288">FMN</keyword>
<evidence type="ECO:0000256" key="1">
    <source>
        <dbReference type="ARBA" id="ARBA00022630"/>
    </source>
</evidence>
<organism evidence="4 5">
    <name type="scientific">Acetobacterium fimetarium</name>
    <dbReference type="NCBI Taxonomy" id="52691"/>
    <lineage>
        <taxon>Bacteria</taxon>
        <taxon>Bacillati</taxon>
        <taxon>Bacillota</taxon>
        <taxon>Clostridia</taxon>
        <taxon>Eubacteriales</taxon>
        <taxon>Eubacteriaceae</taxon>
        <taxon>Acetobacterium</taxon>
    </lineage>
</organism>
<dbReference type="EMBL" id="WJBC01000002">
    <property type="protein sequence ID" value="MBC3803312.1"/>
    <property type="molecule type" value="Genomic_DNA"/>
</dbReference>
<dbReference type="PANTHER" id="PTHR43278">
    <property type="entry name" value="NAD(P)H-DEPENDENT FMN-CONTAINING OXIDOREDUCTASE YWQN-RELATED"/>
    <property type="match status" value="1"/>
</dbReference>
<dbReference type="Proteomes" id="UP000603234">
    <property type="component" value="Unassembled WGS sequence"/>
</dbReference>
<keyword evidence="1" id="KW-0285">Flavoprotein</keyword>
<keyword evidence="5" id="KW-1185">Reference proteome</keyword>
<sequence length="237" mass="26644">MNITIIHGQTHHGVTYTMTEAVLKQLKAADDEVREFFLPQDGPGFCVGCNACFLKGETHCPDADTVQPIALALEWADVIILDSPNYVMEMSGAMKNLMDHLAYRWVTHRPHGSMFCKVGITVSSSAGAPPNHVINSMAKQLKWLCVSKVYGFPLISNAMGIHDLKPKKRAELEKKAAKVAKKARRRVNHPHPSLRARIAFSVFRWMQTGAQSAWNPTDSDWWISQGWTAHTKPWQQR</sequence>
<dbReference type="Gene3D" id="3.40.50.360">
    <property type="match status" value="1"/>
</dbReference>